<dbReference type="Proteomes" id="UP000023795">
    <property type="component" value="Unassembled WGS sequence"/>
</dbReference>
<reference evidence="2 3" key="1">
    <citation type="journal article" date="2013" name="Genome Announc.">
        <title>Genome Sequence of Moraxella macacae 0408225, a Novel Bacterial Species Isolated from a Cynomolgus Macaque with Epistaxis.</title>
        <authorList>
            <person name="Ladner J.T."/>
            <person name="Whitehouse C.A."/>
            <person name="Koroleva G.I."/>
            <person name="Palacios G.F."/>
        </authorList>
    </citation>
    <scope>NUCLEOTIDE SEQUENCE [LARGE SCALE GENOMIC DNA]</scope>
    <source>
        <strain evidence="2 3">0408225</strain>
    </source>
</reference>
<keyword evidence="1" id="KW-0812">Transmembrane</keyword>
<dbReference type="OrthoDB" id="9938528at2"/>
<protein>
    <submittedName>
        <fullName evidence="2">Uncharacterized protein</fullName>
    </submittedName>
</protein>
<gene>
    <name evidence="2" type="ORF">MOMA_05826</name>
</gene>
<dbReference type="RefSeq" id="WP_009501567.1">
    <property type="nucleotide sequence ID" value="NZ_ANIN01000002.1"/>
</dbReference>
<evidence type="ECO:0000256" key="1">
    <source>
        <dbReference type="SAM" id="Phobius"/>
    </source>
</evidence>
<dbReference type="STRING" id="1230338.MOMA_05826"/>
<feature type="transmembrane region" description="Helical" evidence="1">
    <location>
        <begin position="44"/>
        <end position="65"/>
    </location>
</feature>
<sequence length="67" mass="7578">MSENQPKAKQKFPIWIPIVSIIVAVVLNAGPLQYGFYELAMVDIFGSFLANCFILYLINGIVNLFRK</sequence>
<feature type="transmembrane region" description="Helical" evidence="1">
    <location>
        <begin position="12"/>
        <end position="32"/>
    </location>
</feature>
<dbReference type="AlphaFoldDB" id="L2F5A6"/>
<dbReference type="EMBL" id="ANIN01000002">
    <property type="protein sequence ID" value="ELA08055.1"/>
    <property type="molecule type" value="Genomic_DNA"/>
</dbReference>
<keyword evidence="1" id="KW-1133">Transmembrane helix</keyword>
<organism evidence="2 3">
    <name type="scientific">Moraxella macacae 0408225</name>
    <dbReference type="NCBI Taxonomy" id="1230338"/>
    <lineage>
        <taxon>Bacteria</taxon>
        <taxon>Pseudomonadati</taxon>
        <taxon>Pseudomonadota</taxon>
        <taxon>Gammaproteobacteria</taxon>
        <taxon>Moraxellales</taxon>
        <taxon>Moraxellaceae</taxon>
        <taxon>Moraxella</taxon>
    </lineage>
</organism>
<keyword evidence="1" id="KW-0472">Membrane</keyword>
<keyword evidence="3" id="KW-1185">Reference proteome</keyword>
<evidence type="ECO:0000313" key="2">
    <source>
        <dbReference type="EMBL" id="ELA08055.1"/>
    </source>
</evidence>
<proteinExistence type="predicted"/>
<accession>L2F5A6</accession>
<evidence type="ECO:0000313" key="3">
    <source>
        <dbReference type="Proteomes" id="UP000023795"/>
    </source>
</evidence>
<comment type="caution">
    <text evidence="2">The sequence shown here is derived from an EMBL/GenBank/DDBJ whole genome shotgun (WGS) entry which is preliminary data.</text>
</comment>
<name>L2F5A6_9GAMM</name>